<proteinExistence type="inferred from homology"/>
<evidence type="ECO:0000256" key="1">
    <source>
        <dbReference type="ARBA" id="ARBA00004173"/>
    </source>
</evidence>
<evidence type="ECO:0000313" key="6">
    <source>
        <dbReference type="Proteomes" id="UP000799424"/>
    </source>
</evidence>
<sequence length="124" mass="13301">MNATKALQVGRQPLIRFLGKRSTPSQVDHTPQAHPASPTHSLPDSFASYRKKAQQHGPLNPGQRSYSSIVGGHVGGAPGASLGRVEPEKGQYFDRSELPARFQRLSWSSAEIEAIESGGASMHA</sequence>
<keyword evidence="2" id="KW-0496">Mitochondrion</keyword>
<dbReference type="Proteomes" id="UP000799424">
    <property type="component" value="Unassembled WGS sequence"/>
</dbReference>
<dbReference type="PANTHER" id="PTHR31601:SF2">
    <property type="entry name" value="ALPHA-KETOGLUTARATE DEHYDROGENASE COMPONENT 4"/>
    <property type="match status" value="1"/>
</dbReference>
<feature type="compositionally biased region" description="Basic and acidic residues" evidence="4">
    <location>
        <begin position="85"/>
        <end position="95"/>
    </location>
</feature>
<evidence type="ECO:0000256" key="3">
    <source>
        <dbReference type="ARBA" id="ARBA00043970"/>
    </source>
</evidence>
<dbReference type="InterPro" id="IPR020373">
    <property type="entry name" value="Kgd4/YMR-31"/>
</dbReference>
<evidence type="ECO:0000256" key="4">
    <source>
        <dbReference type="SAM" id="MobiDB-lite"/>
    </source>
</evidence>
<dbReference type="GO" id="GO:0004591">
    <property type="term" value="F:oxoglutarate dehydrogenase (succinyl-transferring) activity"/>
    <property type="evidence" value="ECO:0007669"/>
    <property type="project" value="TreeGrafter"/>
</dbReference>
<evidence type="ECO:0008006" key="7">
    <source>
        <dbReference type="Google" id="ProtNLM"/>
    </source>
</evidence>
<gene>
    <name evidence="5" type="ORF">CC86DRAFT_442173</name>
</gene>
<dbReference type="GO" id="GO:0006103">
    <property type="term" value="P:2-oxoglutarate metabolic process"/>
    <property type="evidence" value="ECO:0007669"/>
    <property type="project" value="InterPro"/>
</dbReference>
<protein>
    <recommendedName>
        <fullName evidence="7">Ribosomal protein YMR-31</fullName>
    </recommendedName>
</protein>
<accession>A0A6A7AMM2</accession>
<dbReference type="GO" id="GO:0005739">
    <property type="term" value="C:mitochondrion"/>
    <property type="evidence" value="ECO:0007669"/>
    <property type="project" value="UniProtKB-SubCell"/>
</dbReference>
<comment type="similarity">
    <text evidence="3">Belongs to the alpha-ketoglutarate dehydrogenase component 4 family.</text>
</comment>
<evidence type="ECO:0000313" key="5">
    <source>
        <dbReference type="EMBL" id="KAF2833828.1"/>
    </source>
</evidence>
<dbReference type="Pfam" id="PF10937">
    <property type="entry name" value="Kgd4-YMR31"/>
    <property type="match status" value="1"/>
</dbReference>
<reference evidence="5" key="1">
    <citation type="journal article" date="2020" name="Stud. Mycol.">
        <title>101 Dothideomycetes genomes: a test case for predicting lifestyles and emergence of pathogens.</title>
        <authorList>
            <person name="Haridas S."/>
            <person name="Albert R."/>
            <person name="Binder M."/>
            <person name="Bloem J."/>
            <person name="Labutti K."/>
            <person name="Salamov A."/>
            <person name="Andreopoulos B."/>
            <person name="Baker S."/>
            <person name="Barry K."/>
            <person name="Bills G."/>
            <person name="Bluhm B."/>
            <person name="Cannon C."/>
            <person name="Castanera R."/>
            <person name="Culley D."/>
            <person name="Daum C."/>
            <person name="Ezra D."/>
            <person name="Gonzalez J."/>
            <person name="Henrissat B."/>
            <person name="Kuo A."/>
            <person name="Liang C."/>
            <person name="Lipzen A."/>
            <person name="Lutzoni F."/>
            <person name="Magnuson J."/>
            <person name="Mondo S."/>
            <person name="Nolan M."/>
            <person name="Ohm R."/>
            <person name="Pangilinan J."/>
            <person name="Park H.-J."/>
            <person name="Ramirez L."/>
            <person name="Alfaro M."/>
            <person name="Sun H."/>
            <person name="Tritt A."/>
            <person name="Yoshinaga Y."/>
            <person name="Zwiers L.-H."/>
            <person name="Turgeon B."/>
            <person name="Goodwin S."/>
            <person name="Spatafora J."/>
            <person name="Crous P."/>
            <person name="Grigoriev I."/>
        </authorList>
    </citation>
    <scope>NUCLEOTIDE SEQUENCE</scope>
    <source>
        <strain evidence="5">CBS 113818</strain>
    </source>
</reference>
<dbReference type="EMBL" id="MU006216">
    <property type="protein sequence ID" value="KAF2833828.1"/>
    <property type="molecule type" value="Genomic_DNA"/>
</dbReference>
<dbReference type="PANTHER" id="PTHR31601">
    <property type="entry name" value="28S RIBOSOMAL PROTEIN S36, MITOCHONDRIAL"/>
    <property type="match status" value="1"/>
</dbReference>
<organism evidence="5 6">
    <name type="scientific">Ophiobolus disseminans</name>
    <dbReference type="NCBI Taxonomy" id="1469910"/>
    <lineage>
        <taxon>Eukaryota</taxon>
        <taxon>Fungi</taxon>
        <taxon>Dikarya</taxon>
        <taxon>Ascomycota</taxon>
        <taxon>Pezizomycotina</taxon>
        <taxon>Dothideomycetes</taxon>
        <taxon>Pleosporomycetidae</taxon>
        <taxon>Pleosporales</taxon>
        <taxon>Pleosporineae</taxon>
        <taxon>Phaeosphaeriaceae</taxon>
        <taxon>Ophiobolus</taxon>
    </lineage>
</organism>
<keyword evidence="6" id="KW-1185">Reference proteome</keyword>
<feature type="region of interest" description="Disordered" evidence="4">
    <location>
        <begin position="1"/>
        <end position="95"/>
    </location>
</feature>
<comment type="subcellular location">
    <subcellularLocation>
        <location evidence="1">Mitochondrion</location>
    </subcellularLocation>
</comment>
<evidence type="ECO:0000256" key="2">
    <source>
        <dbReference type="ARBA" id="ARBA00023128"/>
    </source>
</evidence>
<dbReference type="OrthoDB" id="2116030at2759"/>
<dbReference type="AlphaFoldDB" id="A0A6A7AMM2"/>
<name>A0A6A7AMM2_9PLEO</name>